<proteinExistence type="predicted"/>
<keyword evidence="2" id="KW-1185">Reference proteome</keyword>
<organism evidence="1 2">
    <name type="scientific">Pistacia atlantica</name>
    <dbReference type="NCBI Taxonomy" id="434234"/>
    <lineage>
        <taxon>Eukaryota</taxon>
        <taxon>Viridiplantae</taxon>
        <taxon>Streptophyta</taxon>
        <taxon>Embryophyta</taxon>
        <taxon>Tracheophyta</taxon>
        <taxon>Spermatophyta</taxon>
        <taxon>Magnoliopsida</taxon>
        <taxon>eudicotyledons</taxon>
        <taxon>Gunneridae</taxon>
        <taxon>Pentapetalae</taxon>
        <taxon>rosids</taxon>
        <taxon>malvids</taxon>
        <taxon>Sapindales</taxon>
        <taxon>Anacardiaceae</taxon>
        <taxon>Pistacia</taxon>
    </lineage>
</organism>
<protein>
    <submittedName>
        <fullName evidence="1">Uncharacterized protein</fullName>
    </submittedName>
</protein>
<gene>
    <name evidence="1" type="ORF">Patl1_22996</name>
</gene>
<name>A0ACC0ZY93_9ROSI</name>
<comment type="caution">
    <text evidence="1">The sequence shown here is derived from an EMBL/GenBank/DDBJ whole genome shotgun (WGS) entry which is preliminary data.</text>
</comment>
<dbReference type="EMBL" id="CM047909">
    <property type="protein sequence ID" value="KAJ0078990.1"/>
    <property type="molecule type" value="Genomic_DNA"/>
</dbReference>
<accession>A0ACC0ZY93</accession>
<evidence type="ECO:0000313" key="1">
    <source>
        <dbReference type="EMBL" id="KAJ0078990.1"/>
    </source>
</evidence>
<sequence>MDMEGLSAICAGLGMVEEDERDNRFSYYKGEYCFGVFDYAREPSSNDIPQQIEYLWGWKSSITCSDTVPVIVSLLEVISVYGEAFTEDDWKLVQLVLTLFRNVLAVQDIPLQQQAGGSASQFVSLRDGFLELLFNENVMDIILVITLHIPTSLPLLIIRVPRWTTLCPSLSFWQTGKMGGDTKAALDSLKSLIAEEEEKRKLSRLHQKMVCHSQFSGTFTRLTMDGSKAVIKGNPASASENPVLKPHKGGYYFRVVP</sequence>
<evidence type="ECO:0000313" key="2">
    <source>
        <dbReference type="Proteomes" id="UP001164250"/>
    </source>
</evidence>
<reference evidence="2" key="1">
    <citation type="journal article" date="2023" name="G3 (Bethesda)">
        <title>Genome assembly and association tests identify interacting loci associated with vigor, precocity, and sex in interspecific pistachio rootstocks.</title>
        <authorList>
            <person name="Palmer W."/>
            <person name="Jacygrad E."/>
            <person name="Sagayaradj S."/>
            <person name="Cavanaugh K."/>
            <person name="Han R."/>
            <person name="Bertier L."/>
            <person name="Beede B."/>
            <person name="Kafkas S."/>
            <person name="Golino D."/>
            <person name="Preece J."/>
            <person name="Michelmore R."/>
        </authorList>
    </citation>
    <scope>NUCLEOTIDE SEQUENCE [LARGE SCALE GENOMIC DNA]</scope>
</reference>
<dbReference type="Proteomes" id="UP001164250">
    <property type="component" value="Chromosome 13"/>
</dbReference>